<keyword evidence="4" id="KW-1185">Reference proteome</keyword>
<accession>A0A8H5LKH5</accession>
<dbReference type="EMBL" id="JAACJO010000003">
    <property type="protein sequence ID" value="KAF5360489.1"/>
    <property type="molecule type" value="Genomic_DNA"/>
</dbReference>
<dbReference type="PANTHER" id="PTHR36223">
    <property type="entry name" value="BETA-LACTAMASE-TYPE TRANSPEPTIDASE FOLD DOMAIN CONTAINING PROTEIN"/>
    <property type="match status" value="1"/>
</dbReference>
<organism evidence="3 4">
    <name type="scientific">Leucocoprinus leucothites</name>
    <dbReference type="NCBI Taxonomy" id="201217"/>
    <lineage>
        <taxon>Eukaryota</taxon>
        <taxon>Fungi</taxon>
        <taxon>Dikarya</taxon>
        <taxon>Basidiomycota</taxon>
        <taxon>Agaricomycotina</taxon>
        <taxon>Agaricomycetes</taxon>
        <taxon>Agaricomycetidae</taxon>
        <taxon>Agaricales</taxon>
        <taxon>Agaricineae</taxon>
        <taxon>Agaricaceae</taxon>
        <taxon>Leucocoprinus</taxon>
    </lineage>
</organism>
<evidence type="ECO:0000313" key="3">
    <source>
        <dbReference type="EMBL" id="KAF5360489.1"/>
    </source>
</evidence>
<dbReference type="PANTHER" id="PTHR36223:SF1">
    <property type="entry name" value="TRANSCRIPTION ELONGATION FACTOR EAF N-TERMINAL DOMAIN-CONTAINING PROTEIN"/>
    <property type="match status" value="1"/>
</dbReference>
<dbReference type="Pfam" id="PF25534">
    <property type="entry name" value="DUF7918"/>
    <property type="match status" value="1"/>
</dbReference>
<dbReference type="Proteomes" id="UP000559027">
    <property type="component" value="Unassembled WGS sequence"/>
</dbReference>
<sequence>MPTHNGVSITINVDGRPLSEYQLQVDEATKEVTCWIPSYTGKEFSIIIHNTTQNVQMKASVKMDGQNTNIRRVGPRRREVVERCRPSPTTYRTFVFSPGQPVDDDELSPEALNVAGVGVIQVSVYEGLLVQIPNLTTAGDYRKIKIPDKRMIPERGKKGIEECVSLGPTQSRPIERQRMRLDSFQSRGRRAKITFRYRPLAFLQAQGIASLDPVRQEDLNASSRKRKRIEDNSRPVAGSSKASKISARQETTKEVVELDISEEEDVEKLRALRAMIDKALAKKDPSAAQVKKEVKQEPRPLFLKGEVIDLT</sequence>
<evidence type="ECO:0000259" key="2">
    <source>
        <dbReference type="Pfam" id="PF25534"/>
    </source>
</evidence>
<protein>
    <recommendedName>
        <fullName evidence="2">DUF7918 domain-containing protein</fullName>
    </recommendedName>
</protein>
<dbReference type="InterPro" id="IPR057678">
    <property type="entry name" value="DUF7918"/>
</dbReference>
<evidence type="ECO:0000256" key="1">
    <source>
        <dbReference type="SAM" id="MobiDB-lite"/>
    </source>
</evidence>
<reference evidence="3 4" key="1">
    <citation type="journal article" date="2020" name="ISME J.">
        <title>Uncovering the hidden diversity of litter-decomposition mechanisms in mushroom-forming fungi.</title>
        <authorList>
            <person name="Floudas D."/>
            <person name="Bentzer J."/>
            <person name="Ahren D."/>
            <person name="Johansson T."/>
            <person name="Persson P."/>
            <person name="Tunlid A."/>
        </authorList>
    </citation>
    <scope>NUCLEOTIDE SEQUENCE [LARGE SCALE GENOMIC DNA]</scope>
    <source>
        <strain evidence="3 4">CBS 146.42</strain>
    </source>
</reference>
<proteinExistence type="predicted"/>
<gene>
    <name evidence="3" type="ORF">D9756_004523</name>
</gene>
<evidence type="ECO:0000313" key="4">
    <source>
        <dbReference type="Proteomes" id="UP000559027"/>
    </source>
</evidence>
<comment type="caution">
    <text evidence="3">The sequence shown here is derived from an EMBL/GenBank/DDBJ whole genome shotgun (WGS) entry which is preliminary data.</text>
</comment>
<feature type="domain" description="DUF7918" evidence="2">
    <location>
        <begin position="6"/>
        <end position="208"/>
    </location>
</feature>
<feature type="region of interest" description="Disordered" evidence="1">
    <location>
        <begin position="219"/>
        <end position="253"/>
    </location>
</feature>
<name>A0A8H5LKH5_9AGAR</name>
<dbReference type="OrthoDB" id="3364132at2759"/>
<feature type="compositionally biased region" description="Polar residues" evidence="1">
    <location>
        <begin position="240"/>
        <end position="249"/>
    </location>
</feature>
<dbReference type="AlphaFoldDB" id="A0A8H5LKH5"/>